<evidence type="ECO:0000256" key="1">
    <source>
        <dbReference type="SAM" id="SignalP"/>
    </source>
</evidence>
<reference evidence="2" key="1">
    <citation type="submission" date="2018-02" db="EMBL/GenBank/DDBJ databases">
        <title>Rhizophora mucronata_Transcriptome.</title>
        <authorList>
            <person name="Meera S.P."/>
            <person name="Sreeshan A."/>
            <person name="Augustine A."/>
        </authorList>
    </citation>
    <scope>NUCLEOTIDE SEQUENCE</scope>
    <source>
        <tissue evidence="2">Leaf</tissue>
    </source>
</reference>
<keyword evidence="1" id="KW-0732">Signal</keyword>
<name>A0A2P2JXS7_RHIMU</name>
<feature type="signal peptide" evidence="1">
    <location>
        <begin position="1"/>
        <end position="20"/>
    </location>
</feature>
<dbReference type="EMBL" id="GGEC01017777">
    <property type="protein sequence ID" value="MBW98260.1"/>
    <property type="molecule type" value="Transcribed_RNA"/>
</dbReference>
<protein>
    <submittedName>
        <fullName evidence="2">Uncharacterized protein</fullName>
    </submittedName>
</protein>
<proteinExistence type="predicted"/>
<organism evidence="2">
    <name type="scientific">Rhizophora mucronata</name>
    <name type="common">Asiatic mangrove</name>
    <dbReference type="NCBI Taxonomy" id="61149"/>
    <lineage>
        <taxon>Eukaryota</taxon>
        <taxon>Viridiplantae</taxon>
        <taxon>Streptophyta</taxon>
        <taxon>Embryophyta</taxon>
        <taxon>Tracheophyta</taxon>
        <taxon>Spermatophyta</taxon>
        <taxon>Magnoliopsida</taxon>
        <taxon>eudicotyledons</taxon>
        <taxon>Gunneridae</taxon>
        <taxon>Pentapetalae</taxon>
        <taxon>rosids</taxon>
        <taxon>fabids</taxon>
        <taxon>Malpighiales</taxon>
        <taxon>Rhizophoraceae</taxon>
        <taxon>Rhizophora</taxon>
    </lineage>
</organism>
<accession>A0A2P2JXS7</accession>
<dbReference type="AlphaFoldDB" id="A0A2P2JXS7"/>
<sequence>MIEFLSLIIIFFHKIPFANTLFEHKTKRKRSRLKETFSSYHTQLSVIHVPLVSACGSLHDRVCGTISQK</sequence>
<feature type="chain" id="PRO_5015157126" evidence="1">
    <location>
        <begin position="21"/>
        <end position="69"/>
    </location>
</feature>
<evidence type="ECO:0000313" key="2">
    <source>
        <dbReference type="EMBL" id="MBW98260.1"/>
    </source>
</evidence>